<feature type="domain" description="O-antigen ligase-related" evidence="6">
    <location>
        <begin position="195"/>
        <end position="348"/>
    </location>
</feature>
<keyword evidence="7" id="KW-0436">Ligase</keyword>
<evidence type="ECO:0000256" key="3">
    <source>
        <dbReference type="ARBA" id="ARBA00022989"/>
    </source>
</evidence>
<feature type="transmembrane region" description="Helical" evidence="5">
    <location>
        <begin position="34"/>
        <end position="51"/>
    </location>
</feature>
<protein>
    <submittedName>
        <fullName evidence="7">O-antigen ligase like membrane protein</fullName>
    </submittedName>
</protein>
<dbReference type="EMBL" id="FQZL01000017">
    <property type="protein sequence ID" value="SHJ33701.1"/>
    <property type="molecule type" value="Genomic_DNA"/>
</dbReference>
<keyword evidence="3 5" id="KW-1133">Transmembrane helix</keyword>
<feature type="transmembrane region" description="Helical" evidence="5">
    <location>
        <begin position="98"/>
        <end position="115"/>
    </location>
</feature>
<dbReference type="InterPro" id="IPR051533">
    <property type="entry name" value="WaaL-like"/>
</dbReference>
<keyword evidence="4 5" id="KW-0472">Membrane</keyword>
<dbReference type="PANTHER" id="PTHR37422">
    <property type="entry name" value="TEICHURONIC ACID BIOSYNTHESIS PROTEIN TUAE"/>
    <property type="match status" value="1"/>
</dbReference>
<proteinExistence type="predicted"/>
<dbReference type="OrthoDB" id="9806320at2"/>
<organism evidence="7 8">
    <name type="scientific">Dethiosulfatibacter aminovorans DSM 17477</name>
    <dbReference type="NCBI Taxonomy" id="1121476"/>
    <lineage>
        <taxon>Bacteria</taxon>
        <taxon>Bacillati</taxon>
        <taxon>Bacillota</taxon>
        <taxon>Tissierellia</taxon>
        <taxon>Dethiosulfatibacter</taxon>
    </lineage>
</organism>
<evidence type="ECO:0000256" key="5">
    <source>
        <dbReference type="SAM" id="Phobius"/>
    </source>
</evidence>
<dbReference type="STRING" id="1121476.SAMN02745751_02321"/>
<evidence type="ECO:0000259" key="6">
    <source>
        <dbReference type="Pfam" id="PF04932"/>
    </source>
</evidence>
<sequence length="419" mass="47689">MKDIVETQEKNKIVIFLICIISIFLNHQKPISGINISISDIALVLLFYIYLINNELFIPKKVLLFFVFLSITNLCTSVFISPNKFNYGLNINSILNDYIKMVASFLYFLFGYNLVKNRMTMSAYKWYSIMSIFMGGLGIVLVLLDINVFRSILFYEGSRYVGLMNDPNYFSLIQCSVLVYVINNEQLSKMIKALICASLFLSIALSGSKTGMIICILYLFVSYMRMLIKNKSYKHISYNLLFLIFIFISGSLLLSAMQVLMDQLVSINPVIGRIRLLFTDFNAAISANGSIRLKVWTDAIEIIKQSPLLGVGTGSYLPARISYGSGSLAHNTFLQIIAEWGVPFAMLLFLNMINVFSKTRKFCGSRDMIIMRDMLIVFLLGSLSLSLNNARMLWMFFGVLYSVSLCENHEEDYRNEAGF</sequence>
<dbReference type="Pfam" id="PF04932">
    <property type="entry name" value="Wzy_C"/>
    <property type="match status" value="1"/>
</dbReference>
<evidence type="ECO:0000313" key="7">
    <source>
        <dbReference type="EMBL" id="SHJ33701.1"/>
    </source>
</evidence>
<comment type="subcellular location">
    <subcellularLocation>
        <location evidence="1">Membrane</location>
        <topology evidence="1">Multi-pass membrane protein</topology>
    </subcellularLocation>
</comment>
<feature type="transmembrane region" description="Helical" evidence="5">
    <location>
        <begin position="374"/>
        <end position="397"/>
    </location>
</feature>
<feature type="transmembrane region" description="Helical" evidence="5">
    <location>
        <begin position="333"/>
        <end position="353"/>
    </location>
</feature>
<dbReference type="AlphaFoldDB" id="A0A1M6IGT2"/>
<keyword evidence="8" id="KW-1185">Reference proteome</keyword>
<dbReference type="RefSeq" id="WP_073049745.1">
    <property type="nucleotide sequence ID" value="NZ_FQZL01000017.1"/>
</dbReference>
<reference evidence="7 8" key="1">
    <citation type="submission" date="2016-11" db="EMBL/GenBank/DDBJ databases">
        <authorList>
            <person name="Jaros S."/>
            <person name="Januszkiewicz K."/>
            <person name="Wedrychowicz H."/>
        </authorList>
    </citation>
    <scope>NUCLEOTIDE SEQUENCE [LARGE SCALE GENOMIC DNA]</scope>
    <source>
        <strain evidence="7 8">DSM 17477</strain>
    </source>
</reference>
<evidence type="ECO:0000256" key="1">
    <source>
        <dbReference type="ARBA" id="ARBA00004141"/>
    </source>
</evidence>
<feature type="transmembrane region" description="Helical" evidence="5">
    <location>
        <begin position="12"/>
        <end position="28"/>
    </location>
</feature>
<dbReference type="InterPro" id="IPR007016">
    <property type="entry name" value="O-antigen_ligase-rel_domated"/>
</dbReference>
<dbReference type="Proteomes" id="UP000184052">
    <property type="component" value="Unassembled WGS sequence"/>
</dbReference>
<gene>
    <name evidence="7" type="ORF">SAMN02745751_02321</name>
</gene>
<keyword evidence="2 5" id="KW-0812">Transmembrane</keyword>
<evidence type="ECO:0000256" key="2">
    <source>
        <dbReference type="ARBA" id="ARBA00022692"/>
    </source>
</evidence>
<feature type="transmembrane region" description="Helical" evidence="5">
    <location>
        <begin position="63"/>
        <end position="82"/>
    </location>
</feature>
<dbReference type="GO" id="GO:0016020">
    <property type="term" value="C:membrane"/>
    <property type="evidence" value="ECO:0007669"/>
    <property type="project" value="UniProtKB-SubCell"/>
</dbReference>
<feature type="transmembrane region" description="Helical" evidence="5">
    <location>
        <begin position="240"/>
        <end position="261"/>
    </location>
</feature>
<dbReference type="GO" id="GO:0016874">
    <property type="term" value="F:ligase activity"/>
    <property type="evidence" value="ECO:0007669"/>
    <property type="project" value="UniProtKB-KW"/>
</dbReference>
<dbReference type="PANTHER" id="PTHR37422:SF13">
    <property type="entry name" value="LIPOPOLYSACCHARIDE BIOSYNTHESIS PROTEIN PA4999-RELATED"/>
    <property type="match status" value="1"/>
</dbReference>
<evidence type="ECO:0000313" key="8">
    <source>
        <dbReference type="Proteomes" id="UP000184052"/>
    </source>
</evidence>
<evidence type="ECO:0000256" key="4">
    <source>
        <dbReference type="ARBA" id="ARBA00023136"/>
    </source>
</evidence>
<accession>A0A1M6IGT2</accession>
<feature type="transmembrane region" description="Helical" evidence="5">
    <location>
        <begin position="127"/>
        <end position="147"/>
    </location>
</feature>
<name>A0A1M6IGT2_9FIRM</name>